<evidence type="ECO:0000313" key="2">
    <source>
        <dbReference type="Proteomes" id="UP000683428"/>
    </source>
</evidence>
<proteinExistence type="predicted"/>
<sequence>MADILDDYREALERLKKGRPIKVTKGTKITNDSVSLEAGRKKGTIKRSRPIFKDLIAEIDAAGAEQSNPKDESKAKLTELKAEVMKYRTLWEEALTREVSLVKQLWDERQEWSKEKAMLTGEKVTAINRRKMER</sequence>
<dbReference type="AlphaFoldDB" id="A0A975SPV1"/>
<dbReference type="EMBL" id="CP064782">
    <property type="protein sequence ID" value="QWT50307.1"/>
    <property type="molecule type" value="Genomic_DNA"/>
</dbReference>
<gene>
    <name evidence="1" type="ORF">Azoinq_06900</name>
</gene>
<reference evidence="1" key="1">
    <citation type="submission" date="2020-11" db="EMBL/GenBank/DDBJ databases">
        <title>Azospira inquinata sp. nov.</title>
        <authorList>
            <person name="Moe W.M."/>
            <person name="Mikes M.C."/>
        </authorList>
    </citation>
    <scope>NUCLEOTIDE SEQUENCE</scope>
    <source>
        <strain evidence="1">Azo-3</strain>
    </source>
</reference>
<accession>A0A975SPV1</accession>
<dbReference type="Proteomes" id="UP000683428">
    <property type="component" value="Chromosome"/>
</dbReference>
<dbReference type="RefSeq" id="WP_216130633.1">
    <property type="nucleotide sequence ID" value="NZ_CP064782.1"/>
</dbReference>
<evidence type="ECO:0000313" key="1">
    <source>
        <dbReference type="EMBL" id="QWT50307.1"/>
    </source>
</evidence>
<protein>
    <submittedName>
        <fullName evidence="1">Uncharacterized protein</fullName>
    </submittedName>
</protein>
<name>A0A975SPV1_9RHOO</name>
<keyword evidence="2" id="KW-1185">Reference proteome</keyword>
<dbReference type="KEGG" id="aiq:Azoinq_06900"/>
<organism evidence="1 2">
    <name type="scientific">Azospira inquinata</name>
    <dbReference type="NCBI Taxonomy" id="2785627"/>
    <lineage>
        <taxon>Bacteria</taxon>
        <taxon>Pseudomonadati</taxon>
        <taxon>Pseudomonadota</taxon>
        <taxon>Betaproteobacteria</taxon>
        <taxon>Rhodocyclales</taxon>
        <taxon>Rhodocyclaceae</taxon>
        <taxon>Azospira</taxon>
    </lineage>
</organism>